<feature type="transmembrane region" description="Helical" evidence="2">
    <location>
        <begin position="115"/>
        <end position="142"/>
    </location>
</feature>
<feature type="region of interest" description="Disordered" evidence="1">
    <location>
        <begin position="275"/>
        <end position="302"/>
    </location>
</feature>
<feature type="transmembrane region" description="Helical" evidence="2">
    <location>
        <begin position="186"/>
        <end position="210"/>
    </location>
</feature>
<evidence type="ECO:0000256" key="1">
    <source>
        <dbReference type="SAM" id="MobiDB-lite"/>
    </source>
</evidence>
<dbReference type="EMBL" id="MCGE01000038">
    <property type="protein sequence ID" value="ORZ06607.1"/>
    <property type="molecule type" value="Genomic_DNA"/>
</dbReference>
<keyword evidence="2" id="KW-1133">Transmembrane helix</keyword>
<keyword evidence="2" id="KW-0472">Membrane</keyword>
<organism evidence="3 4">
    <name type="scientific">Absidia repens</name>
    <dbReference type="NCBI Taxonomy" id="90262"/>
    <lineage>
        <taxon>Eukaryota</taxon>
        <taxon>Fungi</taxon>
        <taxon>Fungi incertae sedis</taxon>
        <taxon>Mucoromycota</taxon>
        <taxon>Mucoromycotina</taxon>
        <taxon>Mucoromycetes</taxon>
        <taxon>Mucorales</taxon>
        <taxon>Cunninghamellaceae</taxon>
        <taxon>Absidia</taxon>
    </lineage>
</organism>
<protein>
    <recommendedName>
        <fullName evidence="5">FAR-17a/AIG1-like protein-domain-containing protein</fullName>
    </recommendedName>
</protein>
<dbReference type="PANTHER" id="PTHR12242:SF1">
    <property type="entry name" value="MYND-TYPE DOMAIN-CONTAINING PROTEIN"/>
    <property type="match status" value="1"/>
</dbReference>
<name>A0A1X2I0J4_9FUNG</name>
<keyword evidence="4" id="KW-1185">Reference proteome</keyword>
<feature type="compositionally biased region" description="Polar residues" evidence="1">
    <location>
        <begin position="278"/>
        <end position="289"/>
    </location>
</feature>
<evidence type="ECO:0008006" key="5">
    <source>
        <dbReference type="Google" id="ProtNLM"/>
    </source>
</evidence>
<keyword evidence="2" id="KW-0812">Transmembrane</keyword>
<comment type="caution">
    <text evidence="3">The sequence shown here is derived from an EMBL/GenBank/DDBJ whole genome shotgun (WGS) entry which is preliminary data.</text>
</comment>
<reference evidence="3 4" key="1">
    <citation type="submission" date="2016-07" db="EMBL/GenBank/DDBJ databases">
        <title>Pervasive Adenine N6-methylation of Active Genes in Fungi.</title>
        <authorList>
            <consortium name="DOE Joint Genome Institute"/>
            <person name="Mondo S.J."/>
            <person name="Dannebaum R.O."/>
            <person name="Kuo R.C."/>
            <person name="Labutti K."/>
            <person name="Haridas S."/>
            <person name="Kuo A."/>
            <person name="Salamov A."/>
            <person name="Ahrendt S.R."/>
            <person name="Lipzen A."/>
            <person name="Sullivan W."/>
            <person name="Andreopoulos W.B."/>
            <person name="Clum A."/>
            <person name="Lindquist E."/>
            <person name="Daum C."/>
            <person name="Ramamoorthy G.K."/>
            <person name="Gryganskyi A."/>
            <person name="Culley D."/>
            <person name="Magnuson J.K."/>
            <person name="James T.Y."/>
            <person name="O'Malley M.A."/>
            <person name="Stajich J.E."/>
            <person name="Spatafora J.W."/>
            <person name="Visel A."/>
            <person name="Grigoriev I.V."/>
        </authorList>
    </citation>
    <scope>NUCLEOTIDE SEQUENCE [LARGE SCALE GENOMIC DNA]</scope>
    <source>
        <strain evidence="3 4">NRRL 1336</strain>
    </source>
</reference>
<dbReference type="GO" id="GO:0016020">
    <property type="term" value="C:membrane"/>
    <property type="evidence" value="ECO:0007669"/>
    <property type="project" value="TreeGrafter"/>
</dbReference>
<evidence type="ECO:0000313" key="4">
    <source>
        <dbReference type="Proteomes" id="UP000193560"/>
    </source>
</evidence>
<dbReference type="STRING" id="90262.A0A1X2I0J4"/>
<feature type="transmembrane region" description="Helical" evidence="2">
    <location>
        <begin position="43"/>
        <end position="61"/>
    </location>
</feature>
<dbReference type="Proteomes" id="UP000193560">
    <property type="component" value="Unassembled WGS sequence"/>
</dbReference>
<gene>
    <name evidence="3" type="ORF">BCR42DRAFT_157410</name>
</gene>
<sequence length="302" mass="35221">MRRDYQDQQLNKSNWAWIRWFGFDQFQPERAVTSYWIPTEAFLGIRILTALYSTIIQWTSIAESAIDHTFNIYFGYFTHLTFIGLHAYLVTAVYHHVRYIWSGRKLDSFFKQPTFLNYLYVYLYHTVITFNIVTPIVYWAVLSSSGDQPNAERLWVNVSVHGVSLGMMLLDVIFNRMKVYTNVMLLIIINVVIYMCLTFLVFYCTGIWVYPFLNWDLGLYGAMVYLLAGLVFIVIYFIILGIHDLRDYIAQLLHCAPKEKISPRSTEIWNILPRHSNENGPHNGTNNDNGGELQMASAERSS</sequence>
<accession>A0A1X2I0J4</accession>
<feature type="transmembrane region" description="Helical" evidence="2">
    <location>
        <begin position="222"/>
        <end position="242"/>
    </location>
</feature>
<dbReference type="PANTHER" id="PTHR12242">
    <property type="entry name" value="OS02G0130600 PROTEIN-RELATED"/>
    <property type="match status" value="1"/>
</dbReference>
<feature type="transmembrane region" description="Helical" evidence="2">
    <location>
        <begin position="73"/>
        <end position="94"/>
    </location>
</feature>
<feature type="transmembrane region" description="Helical" evidence="2">
    <location>
        <begin position="154"/>
        <end position="174"/>
    </location>
</feature>
<evidence type="ECO:0000313" key="3">
    <source>
        <dbReference type="EMBL" id="ORZ06607.1"/>
    </source>
</evidence>
<evidence type="ECO:0000256" key="2">
    <source>
        <dbReference type="SAM" id="Phobius"/>
    </source>
</evidence>
<dbReference type="AlphaFoldDB" id="A0A1X2I0J4"/>
<proteinExistence type="predicted"/>
<dbReference type="OrthoDB" id="419711at2759"/>